<dbReference type="EMBL" id="BNCD01000009">
    <property type="protein sequence ID" value="GHH80074.1"/>
    <property type="molecule type" value="Genomic_DNA"/>
</dbReference>
<evidence type="ECO:0000256" key="1">
    <source>
        <dbReference type="SAM" id="MobiDB-lite"/>
    </source>
</evidence>
<protein>
    <submittedName>
        <fullName evidence="2">Uncharacterized protein</fullName>
    </submittedName>
</protein>
<dbReference type="Proteomes" id="UP000603708">
    <property type="component" value="Unassembled WGS sequence"/>
</dbReference>
<comment type="caution">
    <text evidence="2">The sequence shown here is derived from an EMBL/GenBank/DDBJ whole genome shotgun (WGS) entry which is preliminary data.</text>
</comment>
<name>A0A919G964_9ACTN</name>
<feature type="region of interest" description="Disordered" evidence="1">
    <location>
        <begin position="1"/>
        <end position="131"/>
    </location>
</feature>
<reference evidence="2" key="1">
    <citation type="journal article" date="2014" name="Int. J. Syst. Evol. Microbiol.">
        <title>Complete genome sequence of Corynebacterium casei LMG S-19264T (=DSM 44701T), isolated from a smear-ripened cheese.</title>
        <authorList>
            <consortium name="US DOE Joint Genome Institute (JGI-PGF)"/>
            <person name="Walter F."/>
            <person name="Albersmeier A."/>
            <person name="Kalinowski J."/>
            <person name="Ruckert C."/>
        </authorList>
    </citation>
    <scope>NUCLEOTIDE SEQUENCE</scope>
    <source>
        <strain evidence="2">JCM 5069</strain>
    </source>
</reference>
<proteinExistence type="predicted"/>
<evidence type="ECO:0000313" key="3">
    <source>
        <dbReference type="Proteomes" id="UP000603708"/>
    </source>
</evidence>
<organism evidence="2 3">
    <name type="scientific">Streptomyces sulfonofaciens</name>
    <dbReference type="NCBI Taxonomy" id="68272"/>
    <lineage>
        <taxon>Bacteria</taxon>
        <taxon>Bacillati</taxon>
        <taxon>Actinomycetota</taxon>
        <taxon>Actinomycetes</taxon>
        <taxon>Kitasatosporales</taxon>
        <taxon>Streptomycetaceae</taxon>
        <taxon>Streptomyces</taxon>
    </lineage>
</organism>
<gene>
    <name evidence="2" type="ORF">GCM10018793_34330</name>
</gene>
<evidence type="ECO:0000313" key="2">
    <source>
        <dbReference type="EMBL" id="GHH80074.1"/>
    </source>
</evidence>
<dbReference type="AlphaFoldDB" id="A0A919G964"/>
<reference evidence="2" key="2">
    <citation type="submission" date="2020-09" db="EMBL/GenBank/DDBJ databases">
        <authorList>
            <person name="Sun Q."/>
            <person name="Ohkuma M."/>
        </authorList>
    </citation>
    <scope>NUCLEOTIDE SEQUENCE</scope>
    <source>
        <strain evidence="2">JCM 5069</strain>
    </source>
</reference>
<keyword evidence="3" id="KW-1185">Reference proteome</keyword>
<accession>A0A919G964</accession>
<sequence length="131" mass="13974">MVFAHPSRPRTPRSRPAAPCREARAGASGHPEHPGDPSPGTPPAARTIARTRQPAHGTRRAPHTAYAAPRTRLTPRPADLATLHTDTRGTAHRSTMHRAPCTAHRAPCTAHRPPRTAPLERAGACARAVTP</sequence>